<evidence type="ECO:0000313" key="1">
    <source>
        <dbReference type="Ensembl" id="ENSDCDP00010051666.1"/>
    </source>
</evidence>
<dbReference type="Proteomes" id="UP000694580">
    <property type="component" value="Chromosome 11"/>
</dbReference>
<evidence type="ECO:0008006" key="3">
    <source>
        <dbReference type="Google" id="ProtNLM"/>
    </source>
</evidence>
<evidence type="ECO:0000313" key="2">
    <source>
        <dbReference type="Proteomes" id="UP000694580"/>
    </source>
</evidence>
<reference evidence="1" key="2">
    <citation type="submission" date="2025-08" db="UniProtKB">
        <authorList>
            <consortium name="Ensembl"/>
        </authorList>
    </citation>
    <scope>IDENTIFICATION</scope>
</reference>
<keyword evidence="2" id="KW-1185">Reference proteome</keyword>
<sequence length="125" mass="13825">MLRGRHRSARLEEQDGHLAQVEVDKMLGLVGHVAAKVPTHNAVPGWVVLLKVDRKYLLDVGRDVLLDVVLLQRLGGALHRVLLHLLGHVRILDHGFPVGHGWSGWEESHAGHDPALAGQRYVTLT</sequence>
<accession>A0AAY4E447</accession>
<dbReference type="PANTHER" id="PTHR48424:SF3">
    <property type="entry name" value="DYNEIN LIGHT CHAIN-RELATED"/>
    <property type="match status" value="1"/>
</dbReference>
<dbReference type="PANTHER" id="PTHR48424">
    <property type="entry name" value="DYNEIN LIGHT CHAIN-RELATED"/>
    <property type="match status" value="1"/>
</dbReference>
<reference evidence="1 2" key="1">
    <citation type="submission" date="2020-06" db="EMBL/GenBank/DDBJ databases">
        <authorList>
            <consortium name="Wellcome Sanger Institute Data Sharing"/>
        </authorList>
    </citation>
    <scope>NUCLEOTIDE SEQUENCE [LARGE SCALE GENOMIC DNA]</scope>
</reference>
<dbReference type="AlphaFoldDB" id="A0AAY4E447"/>
<dbReference type="Ensembl" id="ENSDCDT00010062133.1">
    <property type="protein sequence ID" value="ENSDCDP00010051666.1"/>
    <property type="gene ID" value="ENSDCDG00010030400.1"/>
</dbReference>
<dbReference type="GeneTree" id="ENSGT00390000001618"/>
<protein>
    <recommendedName>
        <fullName evidence="3">Dynein light chain</fullName>
    </recommendedName>
</protein>
<organism evidence="1 2">
    <name type="scientific">Denticeps clupeoides</name>
    <name type="common">denticle herring</name>
    <dbReference type="NCBI Taxonomy" id="299321"/>
    <lineage>
        <taxon>Eukaryota</taxon>
        <taxon>Metazoa</taxon>
        <taxon>Chordata</taxon>
        <taxon>Craniata</taxon>
        <taxon>Vertebrata</taxon>
        <taxon>Euteleostomi</taxon>
        <taxon>Actinopterygii</taxon>
        <taxon>Neopterygii</taxon>
        <taxon>Teleostei</taxon>
        <taxon>Clupei</taxon>
        <taxon>Clupeiformes</taxon>
        <taxon>Denticipitoidei</taxon>
        <taxon>Denticipitidae</taxon>
        <taxon>Denticeps</taxon>
    </lineage>
</organism>
<proteinExistence type="predicted"/>
<reference evidence="1" key="3">
    <citation type="submission" date="2025-09" db="UniProtKB">
        <authorList>
            <consortium name="Ensembl"/>
        </authorList>
    </citation>
    <scope>IDENTIFICATION</scope>
</reference>
<name>A0AAY4E447_9TELE</name>